<dbReference type="InterPro" id="IPR014320">
    <property type="entry name" value="Phageshock_PspC"/>
</dbReference>
<feature type="domain" description="Phage shock protein PspC N-terminal" evidence="2">
    <location>
        <begin position="11"/>
        <end position="67"/>
    </location>
</feature>
<feature type="transmembrane region" description="Helical" evidence="1">
    <location>
        <begin position="40"/>
        <end position="65"/>
    </location>
</feature>
<organism evidence="3 4">
    <name type="scientific">Desulfonatronum thiosulfatophilum</name>
    <dbReference type="NCBI Taxonomy" id="617002"/>
    <lineage>
        <taxon>Bacteria</taxon>
        <taxon>Pseudomonadati</taxon>
        <taxon>Thermodesulfobacteriota</taxon>
        <taxon>Desulfovibrionia</taxon>
        <taxon>Desulfovibrionales</taxon>
        <taxon>Desulfonatronaceae</taxon>
        <taxon>Desulfonatronum</taxon>
    </lineage>
</organism>
<sequence>MMDFANTPHDRLYRSRSGIILGVCKGLAKYLNISVFWTRFIAVMLLFFTGFWPVVGIYLLVGFLLKPEPVLPLNTDEENDFYQVYARSRNEGFSRIKSKFDRLDKRIRRLEDVVTSKEFDWDRRFKS</sequence>
<dbReference type="NCBIfam" id="TIGR02978">
    <property type="entry name" value="phageshock_pspC"/>
    <property type="match status" value="1"/>
</dbReference>
<keyword evidence="1" id="KW-1133">Transmembrane helix</keyword>
<protein>
    <submittedName>
        <fullName evidence="3">Phage shock protein C (PspC) family protein</fullName>
    </submittedName>
</protein>
<dbReference type="InterPro" id="IPR007168">
    <property type="entry name" value="Phageshock_PspC_N"/>
</dbReference>
<reference evidence="3 4" key="1">
    <citation type="submission" date="2016-10" db="EMBL/GenBank/DDBJ databases">
        <authorList>
            <person name="de Groot N.N."/>
        </authorList>
    </citation>
    <scope>NUCLEOTIDE SEQUENCE [LARGE SCALE GENOMIC DNA]</scope>
    <source>
        <strain evidence="3 4">ASO4-2</strain>
    </source>
</reference>
<dbReference type="Proteomes" id="UP000198771">
    <property type="component" value="Unassembled WGS sequence"/>
</dbReference>
<evidence type="ECO:0000256" key="1">
    <source>
        <dbReference type="SAM" id="Phobius"/>
    </source>
</evidence>
<keyword evidence="1" id="KW-0812">Transmembrane</keyword>
<keyword evidence="4" id="KW-1185">Reference proteome</keyword>
<proteinExistence type="predicted"/>
<dbReference type="STRING" id="617002.SAMN05660653_01864"/>
<dbReference type="OrthoDB" id="7359894at2"/>
<dbReference type="RefSeq" id="WP_092120494.1">
    <property type="nucleotide sequence ID" value="NZ_FMXO01000010.1"/>
</dbReference>
<keyword evidence="1" id="KW-0472">Membrane</keyword>
<evidence type="ECO:0000313" key="3">
    <source>
        <dbReference type="EMBL" id="SDB39340.1"/>
    </source>
</evidence>
<dbReference type="Pfam" id="PF04024">
    <property type="entry name" value="PspC"/>
    <property type="match status" value="1"/>
</dbReference>
<dbReference type="EMBL" id="FMXO01000010">
    <property type="protein sequence ID" value="SDB39340.1"/>
    <property type="molecule type" value="Genomic_DNA"/>
</dbReference>
<name>A0A1G6D2J9_9BACT</name>
<evidence type="ECO:0000313" key="4">
    <source>
        <dbReference type="Proteomes" id="UP000198771"/>
    </source>
</evidence>
<evidence type="ECO:0000259" key="2">
    <source>
        <dbReference type="Pfam" id="PF04024"/>
    </source>
</evidence>
<accession>A0A1G6D2J9</accession>
<gene>
    <name evidence="3" type="ORF">SAMN05660653_01864</name>
</gene>
<dbReference type="AlphaFoldDB" id="A0A1G6D2J9"/>